<organism evidence="1 2">
    <name type="scientific">Metarhizobium album</name>
    <dbReference type="NCBI Taxonomy" id="2182425"/>
    <lineage>
        <taxon>Bacteria</taxon>
        <taxon>Pseudomonadati</taxon>
        <taxon>Pseudomonadota</taxon>
        <taxon>Alphaproteobacteria</taxon>
        <taxon>Hyphomicrobiales</taxon>
        <taxon>Rhizobiaceae</taxon>
        <taxon>Metarhizobium</taxon>
    </lineage>
</organism>
<dbReference type="RefSeq" id="WP_109460002.1">
    <property type="nucleotide sequence ID" value="NZ_QFBC01000010.1"/>
</dbReference>
<accession>A0A2U2DM88</accession>
<reference evidence="1 2" key="1">
    <citation type="submission" date="2018-05" db="EMBL/GenBank/DDBJ databases">
        <title>The draft genome of strain NS-104.</title>
        <authorList>
            <person name="Hang P."/>
            <person name="Jiang J."/>
        </authorList>
    </citation>
    <scope>NUCLEOTIDE SEQUENCE [LARGE SCALE GENOMIC DNA]</scope>
    <source>
        <strain evidence="1 2">NS-104</strain>
    </source>
</reference>
<comment type="caution">
    <text evidence="1">The sequence shown here is derived from an EMBL/GenBank/DDBJ whole genome shotgun (WGS) entry which is preliminary data.</text>
</comment>
<gene>
    <name evidence="1" type="ORF">DEM27_19855</name>
</gene>
<protein>
    <submittedName>
        <fullName evidence="1">Uncharacterized protein</fullName>
    </submittedName>
</protein>
<dbReference type="AlphaFoldDB" id="A0A2U2DM88"/>
<proteinExistence type="predicted"/>
<dbReference type="EMBL" id="QFBC01000010">
    <property type="protein sequence ID" value="PWE54372.1"/>
    <property type="molecule type" value="Genomic_DNA"/>
</dbReference>
<dbReference type="Proteomes" id="UP000245252">
    <property type="component" value="Unassembled WGS sequence"/>
</dbReference>
<name>A0A2U2DM88_9HYPH</name>
<evidence type="ECO:0000313" key="1">
    <source>
        <dbReference type="EMBL" id="PWE54372.1"/>
    </source>
</evidence>
<evidence type="ECO:0000313" key="2">
    <source>
        <dbReference type="Proteomes" id="UP000245252"/>
    </source>
</evidence>
<dbReference type="OrthoDB" id="8410887at2"/>
<sequence>MDDSKFPTWIIHQRYGMVPDKKGPFHETKRIEEFLRDLYSLYPGSICIVVNDLGAAGWHPQHGFEWLDEFGDKRRRHPRKDAHDGQTMPIGYLRGSDREMLKTGSVCLYKRRDWQAHIPVYAYPSPETNETFTREQMLAEVERRVDRALAAQQALSSPKVNMDAKVSLQQQLAEMRAERDLLQDILDSRPAINAALPESYNRWSQAIYSGDVVRAAGGGSDAP</sequence>
<keyword evidence="2" id="KW-1185">Reference proteome</keyword>